<evidence type="ECO:0000313" key="1">
    <source>
        <dbReference type="EMBL" id="KAI8001560.1"/>
    </source>
</evidence>
<gene>
    <name evidence="1" type="ORF">LOK49_LG09G02187</name>
</gene>
<name>A0ACC0GN01_9ERIC</name>
<keyword evidence="2" id="KW-1185">Reference proteome</keyword>
<protein>
    <submittedName>
        <fullName evidence="1">Codeine O-demethylase</fullName>
    </submittedName>
</protein>
<proteinExistence type="predicted"/>
<sequence>MWIPIKPLPNAFIVNIGDMLEMVTNGIYKGIEHRATVNSEKERLSIATFLGANLGLDMGPAPSLITSQTPVIFRRVNVTDYFKAFLAREL</sequence>
<accession>A0ACC0GN01</accession>
<dbReference type="Proteomes" id="UP001060215">
    <property type="component" value="Chromosome 8"/>
</dbReference>
<evidence type="ECO:0000313" key="2">
    <source>
        <dbReference type="Proteomes" id="UP001060215"/>
    </source>
</evidence>
<dbReference type="EMBL" id="CM045765">
    <property type="protein sequence ID" value="KAI8001560.1"/>
    <property type="molecule type" value="Genomic_DNA"/>
</dbReference>
<organism evidence="1 2">
    <name type="scientific">Camellia lanceoleosa</name>
    <dbReference type="NCBI Taxonomy" id="1840588"/>
    <lineage>
        <taxon>Eukaryota</taxon>
        <taxon>Viridiplantae</taxon>
        <taxon>Streptophyta</taxon>
        <taxon>Embryophyta</taxon>
        <taxon>Tracheophyta</taxon>
        <taxon>Spermatophyta</taxon>
        <taxon>Magnoliopsida</taxon>
        <taxon>eudicotyledons</taxon>
        <taxon>Gunneridae</taxon>
        <taxon>Pentapetalae</taxon>
        <taxon>asterids</taxon>
        <taxon>Ericales</taxon>
        <taxon>Theaceae</taxon>
        <taxon>Camellia</taxon>
    </lineage>
</organism>
<comment type="caution">
    <text evidence="1">The sequence shown here is derived from an EMBL/GenBank/DDBJ whole genome shotgun (WGS) entry which is preliminary data.</text>
</comment>
<reference evidence="1 2" key="1">
    <citation type="journal article" date="2022" name="Plant J.">
        <title>Chromosome-level genome of Camellia lanceoleosa provides a valuable resource for understanding genome evolution and self-incompatibility.</title>
        <authorList>
            <person name="Gong W."/>
            <person name="Xiao S."/>
            <person name="Wang L."/>
            <person name="Liao Z."/>
            <person name="Chang Y."/>
            <person name="Mo W."/>
            <person name="Hu G."/>
            <person name="Li W."/>
            <person name="Zhao G."/>
            <person name="Zhu H."/>
            <person name="Hu X."/>
            <person name="Ji K."/>
            <person name="Xiang X."/>
            <person name="Song Q."/>
            <person name="Yuan D."/>
            <person name="Jin S."/>
            <person name="Zhang L."/>
        </authorList>
    </citation>
    <scope>NUCLEOTIDE SEQUENCE [LARGE SCALE GENOMIC DNA]</scope>
    <source>
        <strain evidence="1">SQ_2022a</strain>
    </source>
</reference>